<reference evidence="1 2" key="1">
    <citation type="submission" date="2017-03" db="EMBL/GenBank/DDBJ databases">
        <title>Complete genome sequence of the novel DNRA strain Pseudomonas sp. S-6-2 isolated from Chinese polluted river sediment. Journal of Biotechnology.</title>
        <authorList>
            <person name="Li J."/>
            <person name="Xiang F."/>
            <person name="Wang L."/>
            <person name="Xi L."/>
            <person name="Liu J."/>
        </authorList>
    </citation>
    <scope>NUCLEOTIDE SEQUENCE [LARGE SCALE GENOMIC DNA]</scope>
    <source>
        <strain evidence="1 2">S-6-2</strain>
    </source>
</reference>
<organism evidence="1 2">
    <name type="scientific">Halopseudomonas phragmitis</name>
    <dbReference type="NCBI Taxonomy" id="1931241"/>
    <lineage>
        <taxon>Bacteria</taxon>
        <taxon>Pseudomonadati</taxon>
        <taxon>Pseudomonadota</taxon>
        <taxon>Gammaproteobacteria</taxon>
        <taxon>Pseudomonadales</taxon>
        <taxon>Pseudomonadaceae</taxon>
        <taxon>Halopseudomonas</taxon>
    </lineage>
</organism>
<gene>
    <name evidence="1" type="ORF">BVH74_11170</name>
</gene>
<sequence length="398" mass="45778">MIDYDQVLYADRYGLVQRAGIGRRGNLLVAIKNLFFTVFRFPECRSCEFLFFRSLVRGDYKNLLSDVASSVGSGERVIVEDYIRKSSKPALRAFWVVFKLLPRFFSFKADSFYERVFLYLRLCFYYRILAAVSKFEFGVLVLFADMQPTENLLAQYFRRKGKKTVTLQHGLYADYRDYPTVNVINYLHQPSEYFLAWGRDTAELICRSGDNRKVVICGKPSVAVSSPVKKAREEGKAEGLKYFTVVLDQNVFQEQNVEMLGLMVEYAKSKDLIMNVRYHPGNNRRFYADLCAGCVSDLDLDGSVFVVGHTSSLLHEMMVLGVPVFKFLSDIPCVTFPDDLVFDSIDDLRKVMGAARETDFRSLSNEYIAYFGDESLEKYGEFFSALKNDRAVALYERL</sequence>
<dbReference type="Proteomes" id="UP000243488">
    <property type="component" value="Chromosome"/>
</dbReference>
<dbReference type="RefSeq" id="WP_080050146.1">
    <property type="nucleotide sequence ID" value="NZ_CP020100.1"/>
</dbReference>
<dbReference type="KEGG" id="ppha:BVH74_11170"/>
<keyword evidence="2" id="KW-1185">Reference proteome</keyword>
<accession>A0A1V0B5R7</accession>
<dbReference type="AlphaFoldDB" id="A0A1V0B5R7"/>
<evidence type="ECO:0000313" key="1">
    <source>
        <dbReference type="EMBL" id="AQZ95278.1"/>
    </source>
</evidence>
<evidence type="ECO:0000313" key="2">
    <source>
        <dbReference type="Proteomes" id="UP000243488"/>
    </source>
</evidence>
<protein>
    <submittedName>
        <fullName evidence="1">Uncharacterized protein</fullName>
    </submittedName>
</protein>
<name>A0A1V0B5R7_9GAMM</name>
<proteinExistence type="predicted"/>
<dbReference type="EMBL" id="CP020100">
    <property type="protein sequence ID" value="AQZ95278.1"/>
    <property type="molecule type" value="Genomic_DNA"/>
</dbReference>
<dbReference type="STRING" id="1931241.BVH74_11170"/>